<feature type="signal peptide" evidence="1">
    <location>
        <begin position="1"/>
        <end position="23"/>
    </location>
</feature>
<gene>
    <name evidence="2" type="ORF">IAC59_06865</name>
</gene>
<name>A0A9D1LRZ5_9FIRM</name>
<feature type="chain" id="PRO_5039611683" evidence="1">
    <location>
        <begin position="24"/>
        <end position="161"/>
    </location>
</feature>
<evidence type="ECO:0000313" key="2">
    <source>
        <dbReference type="EMBL" id="HIU46964.1"/>
    </source>
</evidence>
<organism evidence="2 3">
    <name type="scientific">Candidatus Fimadaptatus faecigallinarum</name>
    <dbReference type="NCBI Taxonomy" id="2840814"/>
    <lineage>
        <taxon>Bacteria</taxon>
        <taxon>Bacillati</taxon>
        <taxon>Bacillota</taxon>
        <taxon>Clostridia</taxon>
        <taxon>Eubacteriales</taxon>
        <taxon>Candidatus Fimadaptatus</taxon>
    </lineage>
</organism>
<reference evidence="2" key="2">
    <citation type="journal article" date="2021" name="PeerJ">
        <title>Extensive microbial diversity within the chicken gut microbiome revealed by metagenomics and culture.</title>
        <authorList>
            <person name="Gilroy R."/>
            <person name="Ravi A."/>
            <person name="Getino M."/>
            <person name="Pursley I."/>
            <person name="Horton D.L."/>
            <person name="Alikhan N.F."/>
            <person name="Baker D."/>
            <person name="Gharbi K."/>
            <person name="Hall N."/>
            <person name="Watson M."/>
            <person name="Adriaenssens E.M."/>
            <person name="Foster-Nyarko E."/>
            <person name="Jarju S."/>
            <person name="Secka A."/>
            <person name="Antonio M."/>
            <person name="Oren A."/>
            <person name="Chaudhuri R.R."/>
            <person name="La Ragione R."/>
            <person name="Hildebrand F."/>
            <person name="Pallen M.J."/>
        </authorList>
    </citation>
    <scope>NUCLEOTIDE SEQUENCE</scope>
    <source>
        <strain evidence="2">ChiSxjej2B14-8506</strain>
    </source>
</reference>
<proteinExistence type="predicted"/>
<evidence type="ECO:0000256" key="1">
    <source>
        <dbReference type="SAM" id="SignalP"/>
    </source>
</evidence>
<dbReference type="EMBL" id="DVNK01000041">
    <property type="protein sequence ID" value="HIU46964.1"/>
    <property type="molecule type" value="Genomic_DNA"/>
</dbReference>
<comment type="caution">
    <text evidence="2">The sequence shown here is derived from an EMBL/GenBank/DDBJ whole genome shotgun (WGS) entry which is preliminary data.</text>
</comment>
<accession>A0A9D1LRZ5</accession>
<dbReference type="Proteomes" id="UP000824123">
    <property type="component" value="Unassembled WGS sequence"/>
</dbReference>
<evidence type="ECO:0000313" key="3">
    <source>
        <dbReference type="Proteomes" id="UP000824123"/>
    </source>
</evidence>
<dbReference type="AlphaFoldDB" id="A0A9D1LRZ5"/>
<sequence>MRRSIAWLSLLVALMLLTGVALAESAEQNVGQDAELSEVSAYARGTLALLDAQAQPESYLRAAFRFDVEAARTALADSEYLYKFEETYGGYARVYVLEYACVLEGGLPYSQWVAVGVDADGNMAQTMTPDDVTEKIYAPGWYADVDMELIYDVTLAEAGVV</sequence>
<keyword evidence="1" id="KW-0732">Signal</keyword>
<protein>
    <submittedName>
        <fullName evidence="2">Uncharacterized protein</fullName>
    </submittedName>
</protein>
<reference evidence="2" key="1">
    <citation type="submission" date="2020-10" db="EMBL/GenBank/DDBJ databases">
        <authorList>
            <person name="Gilroy R."/>
        </authorList>
    </citation>
    <scope>NUCLEOTIDE SEQUENCE</scope>
    <source>
        <strain evidence="2">ChiSxjej2B14-8506</strain>
    </source>
</reference>